<accession>G1KHE2</accession>
<dbReference type="PROSITE" id="PS50039">
    <property type="entry name" value="FORK_HEAD_3"/>
    <property type="match status" value="1"/>
</dbReference>
<dbReference type="FunFam" id="1.10.10.10:FF:000135">
    <property type="entry name" value="forkhead box protein G1"/>
    <property type="match status" value="1"/>
</dbReference>
<evidence type="ECO:0000256" key="5">
    <source>
        <dbReference type="ARBA" id="ARBA00023242"/>
    </source>
</evidence>
<evidence type="ECO:0000256" key="1">
    <source>
        <dbReference type="ARBA" id="ARBA00004123"/>
    </source>
</evidence>
<evidence type="ECO:0000256" key="6">
    <source>
        <dbReference type="ARBA" id="ARBA00034868"/>
    </source>
</evidence>
<keyword evidence="5 7" id="KW-0539">Nucleus</keyword>
<dbReference type="PROSITE" id="PS00657">
    <property type="entry name" value="FORK_HEAD_1"/>
    <property type="match status" value="1"/>
</dbReference>
<evidence type="ECO:0000256" key="3">
    <source>
        <dbReference type="ARBA" id="ARBA00023125"/>
    </source>
</evidence>
<evidence type="ECO:0000256" key="2">
    <source>
        <dbReference type="ARBA" id="ARBA00023015"/>
    </source>
</evidence>
<evidence type="ECO:0000256" key="8">
    <source>
        <dbReference type="SAM" id="MobiDB-lite"/>
    </source>
</evidence>
<dbReference type="SMART" id="SM00339">
    <property type="entry name" value="FH"/>
    <property type="match status" value="1"/>
</dbReference>
<evidence type="ECO:0000256" key="7">
    <source>
        <dbReference type="PROSITE-ProRule" id="PRU00089"/>
    </source>
</evidence>
<feature type="region of interest" description="Disordered" evidence="8">
    <location>
        <begin position="1"/>
        <end position="49"/>
    </location>
</feature>
<dbReference type="Bgee" id="ENSACAG00000008130">
    <property type="expression patterns" value="Expressed in lung and 3 other cell types or tissues"/>
</dbReference>
<dbReference type="eggNOG" id="KOG2294">
    <property type="taxonomic scope" value="Eukaryota"/>
</dbReference>
<dbReference type="InterPro" id="IPR018122">
    <property type="entry name" value="TF_fork_head_CS_1"/>
</dbReference>
<dbReference type="SUPFAM" id="SSF46785">
    <property type="entry name" value="Winged helix' DNA-binding domain"/>
    <property type="match status" value="1"/>
</dbReference>
<dbReference type="GO" id="GO:0009653">
    <property type="term" value="P:anatomical structure morphogenesis"/>
    <property type="evidence" value="ECO:0000318"/>
    <property type="project" value="GO_Central"/>
</dbReference>
<dbReference type="PANTHER" id="PTHR11829">
    <property type="entry name" value="FORKHEAD BOX PROTEIN"/>
    <property type="match status" value="1"/>
</dbReference>
<evidence type="ECO:0000259" key="9">
    <source>
        <dbReference type="PROSITE" id="PS50039"/>
    </source>
</evidence>
<reference evidence="10" key="3">
    <citation type="submission" date="2025-09" db="UniProtKB">
        <authorList>
            <consortium name="Ensembl"/>
        </authorList>
    </citation>
    <scope>IDENTIFICATION</scope>
</reference>
<dbReference type="PANTHER" id="PTHR11829:SF361">
    <property type="entry name" value="FORKHEAD BOX PROTEIN D4-LIKE 1"/>
    <property type="match status" value="1"/>
</dbReference>
<proteinExistence type="predicted"/>
<feature type="domain" description="Fork-head" evidence="9">
    <location>
        <begin position="53"/>
        <end position="147"/>
    </location>
</feature>
<comment type="subcellular location">
    <subcellularLocation>
        <location evidence="1 7">Nucleus</location>
    </subcellularLocation>
</comment>
<dbReference type="GO" id="GO:0000978">
    <property type="term" value="F:RNA polymerase II cis-regulatory region sequence-specific DNA binding"/>
    <property type="evidence" value="ECO:0000318"/>
    <property type="project" value="GO_Central"/>
</dbReference>
<feature type="compositionally biased region" description="Gly residues" evidence="8">
    <location>
        <begin position="26"/>
        <end position="35"/>
    </location>
</feature>
<dbReference type="Pfam" id="PF00250">
    <property type="entry name" value="Forkhead"/>
    <property type="match status" value="1"/>
</dbReference>
<evidence type="ECO:0000256" key="4">
    <source>
        <dbReference type="ARBA" id="ARBA00023163"/>
    </source>
</evidence>
<dbReference type="InterPro" id="IPR036388">
    <property type="entry name" value="WH-like_DNA-bd_sf"/>
</dbReference>
<dbReference type="GO" id="GO:0000981">
    <property type="term" value="F:DNA-binding transcription factor activity, RNA polymerase II-specific"/>
    <property type="evidence" value="ECO:0000318"/>
    <property type="project" value="GO_Central"/>
</dbReference>
<evidence type="ECO:0000313" key="10">
    <source>
        <dbReference type="Ensembl" id="ENSACAP00000007950.3"/>
    </source>
</evidence>
<dbReference type="InterPro" id="IPR030456">
    <property type="entry name" value="TF_fork_head_CS_2"/>
</dbReference>
<dbReference type="InterPro" id="IPR050211">
    <property type="entry name" value="FOX_domain-containing"/>
</dbReference>
<feature type="compositionally biased region" description="Acidic residues" evidence="8">
    <location>
        <begin position="15"/>
        <end position="25"/>
    </location>
</feature>
<sequence>MSLSSERQARRGSDGEEEEEEEEEGGVSGEGGQPGGPLPPEESGAEAGGALAKPPFSYIALITMAILQSPRQRLPLSGICAFIRARFAYYGARFPAWQNAIRHNLSLNDCFVKGPREPGRPGKGGEWSLHPGARDMFLHGSFLRRRKRFKGLPRLAPSPPGSPAGLLLFPGALLPPLAPLNHALAPSSWPKDKWHALVEDKAESSSKSASSSSSTTSLQEEKWHMLVATGCEEKVEVALHHTKSVTSCSFSSSFPSSSFSIDSILTGSQTTPTLVPFGALLPPASSFSLDALWSRCPSLLPRPPRLSSPSRKPSFPCSATAHQHVNAASLLAANPGLIPITEVVSVSF</sequence>
<dbReference type="Gene3D" id="1.10.10.10">
    <property type="entry name" value="Winged helix-like DNA-binding domain superfamily/Winged helix DNA-binding domain"/>
    <property type="match status" value="1"/>
</dbReference>
<dbReference type="PROSITE" id="PS00658">
    <property type="entry name" value="FORK_HEAD_2"/>
    <property type="match status" value="1"/>
</dbReference>
<dbReference type="PRINTS" id="PR00053">
    <property type="entry name" value="FORKHEAD"/>
</dbReference>
<dbReference type="InParanoid" id="G1KHE2"/>
<dbReference type="Ensembl" id="ENSACAT00000008119.3">
    <property type="protein sequence ID" value="ENSACAP00000007950.3"/>
    <property type="gene ID" value="ENSACAG00000008130.3"/>
</dbReference>
<keyword evidence="2" id="KW-0805">Transcription regulation</keyword>
<dbReference type="GO" id="GO:0005634">
    <property type="term" value="C:nucleus"/>
    <property type="evidence" value="ECO:0007669"/>
    <property type="project" value="UniProtKB-SubCell"/>
</dbReference>
<reference evidence="10" key="2">
    <citation type="submission" date="2025-08" db="UniProtKB">
        <authorList>
            <consortium name="Ensembl"/>
        </authorList>
    </citation>
    <scope>IDENTIFICATION</scope>
</reference>
<dbReference type="AlphaFoldDB" id="G1KHE2"/>
<dbReference type="STRING" id="28377.ENSACAP00000007950"/>
<dbReference type="HOGENOM" id="CLU_1699436_0_0_1"/>
<keyword evidence="4" id="KW-0804">Transcription</keyword>
<feature type="DNA-binding region" description="Fork-head" evidence="7">
    <location>
        <begin position="53"/>
        <end position="147"/>
    </location>
</feature>
<keyword evidence="11" id="KW-1185">Reference proteome</keyword>
<dbReference type="InterPro" id="IPR001766">
    <property type="entry name" value="Fork_head_dom"/>
</dbReference>
<dbReference type="Proteomes" id="UP000001646">
    <property type="component" value="Chromosome 2"/>
</dbReference>
<dbReference type="KEGG" id="acs:100564767"/>
<dbReference type="InterPro" id="IPR036390">
    <property type="entry name" value="WH_DNA-bd_sf"/>
</dbReference>
<reference evidence="10 11" key="1">
    <citation type="submission" date="2009-12" db="EMBL/GenBank/DDBJ databases">
        <title>The Genome Sequence of Anolis carolinensis (Green Anole Lizard).</title>
        <authorList>
            <consortium name="The Genome Sequencing Platform"/>
            <person name="Di Palma F."/>
            <person name="Alfoldi J."/>
            <person name="Heiman D."/>
            <person name="Young S."/>
            <person name="Grabherr M."/>
            <person name="Johnson J."/>
            <person name="Lander E.S."/>
            <person name="Lindblad-Toh K."/>
        </authorList>
    </citation>
    <scope>NUCLEOTIDE SEQUENCE [LARGE SCALE GENOMIC DNA]</scope>
    <source>
        <strain evidence="10 11">JBL SC #1</strain>
    </source>
</reference>
<protein>
    <recommendedName>
        <fullName evidence="6">Forkhead box protein G1</fullName>
    </recommendedName>
</protein>
<name>G1KHE2_ANOCA</name>
<evidence type="ECO:0000313" key="11">
    <source>
        <dbReference type="Proteomes" id="UP000001646"/>
    </source>
</evidence>
<keyword evidence="3 7" id="KW-0238">DNA-binding</keyword>
<dbReference type="GeneTree" id="ENSGT00940000157140"/>
<organism evidence="10 11">
    <name type="scientific">Anolis carolinensis</name>
    <name type="common">Green anole</name>
    <name type="synonym">American chameleon</name>
    <dbReference type="NCBI Taxonomy" id="28377"/>
    <lineage>
        <taxon>Eukaryota</taxon>
        <taxon>Metazoa</taxon>
        <taxon>Chordata</taxon>
        <taxon>Craniata</taxon>
        <taxon>Vertebrata</taxon>
        <taxon>Euteleostomi</taxon>
        <taxon>Lepidosauria</taxon>
        <taxon>Squamata</taxon>
        <taxon>Bifurcata</taxon>
        <taxon>Unidentata</taxon>
        <taxon>Episquamata</taxon>
        <taxon>Toxicofera</taxon>
        <taxon>Iguania</taxon>
        <taxon>Dactyloidae</taxon>
        <taxon>Anolis</taxon>
    </lineage>
</organism>
<dbReference type="GO" id="GO:0006357">
    <property type="term" value="P:regulation of transcription by RNA polymerase II"/>
    <property type="evidence" value="ECO:0000318"/>
    <property type="project" value="GO_Central"/>
</dbReference>
<dbReference type="GO" id="GO:0030154">
    <property type="term" value="P:cell differentiation"/>
    <property type="evidence" value="ECO:0000318"/>
    <property type="project" value="GO_Central"/>
</dbReference>